<reference evidence="1" key="1">
    <citation type="submission" date="2022-10" db="EMBL/GenBank/DDBJ databases">
        <title>Complete Genome of Trichothecium roseum strain YXFP-22015, a Plant Pathogen Isolated from Citrus.</title>
        <authorList>
            <person name="Wang Y."/>
            <person name="Zhu L."/>
        </authorList>
    </citation>
    <scope>NUCLEOTIDE SEQUENCE</scope>
    <source>
        <strain evidence="1">YXFP-22015</strain>
    </source>
</reference>
<evidence type="ECO:0000313" key="2">
    <source>
        <dbReference type="Proteomes" id="UP001163324"/>
    </source>
</evidence>
<protein>
    <submittedName>
        <fullName evidence="1">Uncharacterized protein</fullName>
    </submittedName>
</protein>
<name>A0ACC0UWU1_9HYPO</name>
<sequence>MSGQILGNKDVNAPVAAEQKTLSGKPAKEVKSMEYHRQVFQSKTDEASGAYVSPSDDIMSPCSAKISALRNKHVAKAKPRSLFAQASAKRLQGDSTYTAANPF</sequence>
<dbReference type="EMBL" id="CM047945">
    <property type="protein sequence ID" value="KAI9898544.1"/>
    <property type="molecule type" value="Genomic_DNA"/>
</dbReference>
<dbReference type="Proteomes" id="UP001163324">
    <property type="component" value="Chromosome 6"/>
</dbReference>
<accession>A0ACC0UWU1</accession>
<organism evidence="1 2">
    <name type="scientific">Trichothecium roseum</name>
    <dbReference type="NCBI Taxonomy" id="47278"/>
    <lineage>
        <taxon>Eukaryota</taxon>
        <taxon>Fungi</taxon>
        <taxon>Dikarya</taxon>
        <taxon>Ascomycota</taxon>
        <taxon>Pezizomycotina</taxon>
        <taxon>Sordariomycetes</taxon>
        <taxon>Hypocreomycetidae</taxon>
        <taxon>Hypocreales</taxon>
        <taxon>Hypocreales incertae sedis</taxon>
        <taxon>Trichothecium</taxon>
    </lineage>
</organism>
<proteinExistence type="predicted"/>
<comment type="caution">
    <text evidence="1">The sequence shown here is derived from an EMBL/GenBank/DDBJ whole genome shotgun (WGS) entry which is preliminary data.</text>
</comment>
<gene>
    <name evidence="1" type="ORF">N3K66_006904</name>
</gene>
<evidence type="ECO:0000313" key="1">
    <source>
        <dbReference type="EMBL" id="KAI9898544.1"/>
    </source>
</evidence>
<keyword evidence="2" id="KW-1185">Reference proteome</keyword>